<organism evidence="2 3">
    <name type="scientific">Niastella soli</name>
    <dbReference type="NCBI Taxonomy" id="2821487"/>
    <lineage>
        <taxon>Bacteria</taxon>
        <taxon>Pseudomonadati</taxon>
        <taxon>Bacteroidota</taxon>
        <taxon>Chitinophagia</taxon>
        <taxon>Chitinophagales</taxon>
        <taxon>Chitinophagaceae</taxon>
        <taxon>Niastella</taxon>
    </lineage>
</organism>
<dbReference type="EMBL" id="JAGHKO010000004">
    <property type="protein sequence ID" value="MBO9202088.1"/>
    <property type="molecule type" value="Genomic_DNA"/>
</dbReference>
<dbReference type="RefSeq" id="WP_209140139.1">
    <property type="nucleotide sequence ID" value="NZ_JAGHKO010000004.1"/>
</dbReference>
<dbReference type="Proteomes" id="UP000677244">
    <property type="component" value="Unassembled WGS sequence"/>
</dbReference>
<evidence type="ECO:0000313" key="3">
    <source>
        <dbReference type="Proteomes" id="UP000677244"/>
    </source>
</evidence>
<reference evidence="2 3" key="1">
    <citation type="submission" date="2021-03" db="EMBL/GenBank/DDBJ databases">
        <title>Assistant Professor.</title>
        <authorList>
            <person name="Huq M.A."/>
        </authorList>
    </citation>
    <scope>NUCLEOTIDE SEQUENCE [LARGE SCALE GENOMIC DNA]</scope>
    <source>
        <strain evidence="2 3">MAH-29</strain>
    </source>
</reference>
<dbReference type="Pfam" id="PF12083">
    <property type="entry name" value="DUF3560"/>
    <property type="match status" value="1"/>
</dbReference>
<feature type="region of interest" description="Disordered" evidence="1">
    <location>
        <begin position="1"/>
        <end position="89"/>
    </location>
</feature>
<keyword evidence="3" id="KW-1185">Reference proteome</keyword>
<dbReference type="InterPro" id="IPR021944">
    <property type="entry name" value="DUF3560"/>
</dbReference>
<gene>
    <name evidence="2" type="ORF">J7I42_17520</name>
</gene>
<protein>
    <submittedName>
        <fullName evidence="2">DUF3560 domain-containing protein</fullName>
    </submittedName>
</protein>
<feature type="compositionally biased region" description="Polar residues" evidence="1">
    <location>
        <begin position="77"/>
        <end position="89"/>
    </location>
</feature>
<accession>A0ABS3YW22</accession>
<proteinExistence type="predicted"/>
<name>A0ABS3YW22_9BACT</name>
<evidence type="ECO:0000313" key="2">
    <source>
        <dbReference type="EMBL" id="MBO9202088.1"/>
    </source>
</evidence>
<feature type="compositionally biased region" description="Basic and acidic residues" evidence="1">
    <location>
        <begin position="61"/>
        <end position="76"/>
    </location>
</feature>
<evidence type="ECO:0000256" key="1">
    <source>
        <dbReference type="SAM" id="MobiDB-lite"/>
    </source>
</evidence>
<sequence>MKQKSKKRKLHRHNPVTIGAAKNDKSAYGLHTRVKRKSSYVPMAPPNLISHPAEKRHSRYKDRDHDLQEKSIETSKKSGNYRNPSSAAKNNDAILREHPEVKKLADKIEELESLQDFMKRANKCVRYKDRKGFLKLPGASEKQWQILNTTASIGGIGFAPSLLTNNSQKIRRLKTCLMELRDKVTRTPGEYTIKGVRILKNVEAKRLQLFFGEIPDDEIKTLLKKHRFRWSPRTGAWQRHLNYPGLNAVKEFLNSL</sequence>
<feature type="compositionally biased region" description="Basic residues" evidence="1">
    <location>
        <begin position="1"/>
        <end position="14"/>
    </location>
</feature>
<comment type="caution">
    <text evidence="2">The sequence shown here is derived from an EMBL/GenBank/DDBJ whole genome shotgun (WGS) entry which is preliminary data.</text>
</comment>